<feature type="coiled-coil region" evidence="3">
    <location>
        <begin position="237"/>
        <end position="264"/>
    </location>
</feature>
<reference evidence="5" key="1">
    <citation type="submission" date="2017-11" db="EMBL/GenBank/DDBJ databases">
        <authorList>
            <person name="Kuznetsova I."/>
            <person name="Sazanova A."/>
            <person name="Chirak E."/>
            <person name="Safronova V."/>
            <person name="Willems A."/>
        </authorList>
    </citation>
    <scope>NUCLEOTIDE SEQUENCE [LARGE SCALE GENOMIC DNA]</scope>
    <source>
        <strain evidence="5">STM 196</strain>
    </source>
</reference>
<name>A0A2P7BMI5_9HYPH</name>
<gene>
    <name evidence="4" type="ORF">CU102_17375</name>
</gene>
<dbReference type="AlphaFoldDB" id="A0A2P7BMI5"/>
<evidence type="ECO:0000313" key="5">
    <source>
        <dbReference type="Proteomes" id="UP000241444"/>
    </source>
</evidence>
<protein>
    <submittedName>
        <fullName evidence="4">Hemolysin D</fullName>
    </submittedName>
</protein>
<dbReference type="InterPro" id="IPR050465">
    <property type="entry name" value="UPF0194_transport"/>
</dbReference>
<evidence type="ECO:0000313" key="4">
    <source>
        <dbReference type="EMBL" id="PSH67656.1"/>
    </source>
</evidence>
<keyword evidence="5" id="KW-1185">Reference proteome</keyword>
<feature type="coiled-coil region" evidence="3">
    <location>
        <begin position="83"/>
        <end position="146"/>
    </location>
</feature>
<dbReference type="GO" id="GO:0030313">
    <property type="term" value="C:cell envelope"/>
    <property type="evidence" value="ECO:0007669"/>
    <property type="project" value="UniProtKB-SubCell"/>
</dbReference>
<keyword evidence="2 3" id="KW-0175">Coiled coil</keyword>
<comment type="subcellular location">
    <subcellularLocation>
        <location evidence="1">Cell envelope</location>
    </subcellularLocation>
</comment>
<comment type="caution">
    <text evidence="4">The sequence shown here is derived from an EMBL/GenBank/DDBJ whole genome shotgun (WGS) entry which is preliminary data.</text>
</comment>
<sequence>MVWNHRVLRIAVGLLLAGLALVVLLPGLTGYTSLDGTVNARFAIVNAPIDGTIAEATPKVGTSIVEGTPLLQIRNERVNRAILASLSAERKTALDRVAALRRERNELAQLRDQLANRLDLYQKATIVSIQQELSILRKRVEVSEAQNIAAQADLERRTQLGSRGIVSTNIVEIARAAEAAATGQVTIINMSVDQLEQKLAAVEKGIYVAGDGQNDVPYSRQRQDEVIVRISDIDSRITDNETRAAQTEKQMIEEENRVKNLETAIVPVPFDGVVWRSSIINGSNVILNNELMRILDCRELFVDILVPEINYDEIFPGREAQIRLLGRGDFLKGTVLSVRGSAAVVEEVTLAAILPTTKNRNARIRVGLAPSALNTDSANFCQVGRSVQVRFAKRSMNWTRWLESLWFSIS</sequence>
<organism evidence="4 5">
    <name type="scientific">Phyllobacterium brassicacearum</name>
    <dbReference type="NCBI Taxonomy" id="314235"/>
    <lineage>
        <taxon>Bacteria</taxon>
        <taxon>Pseudomonadati</taxon>
        <taxon>Pseudomonadota</taxon>
        <taxon>Alphaproteobacteria</taxon>
        <taxon>Hyphomicrobiales</taxon>
        <taxon>Phyllobacteriaceae</taxon>
        <taxon>Phyllobacterium</taxon>
    </lineage>
</organism>
<evidence type="ECO:0000256" key="3">
    <source>
        <dbReference type="SAM" id="Coils"/>
    </source>
</evidence>
<proteinExistence type="predicted"/>
<dbReference type="OrthoDB" id="7477732at2"/>
<dbReference type="PANTHER" id="PTHR32347">
    <property type="entry name" value="EFFLUX SYSTEM COMPONENT YKNX-RELATED"/>
    <property type="match status" value="1"/>
</dbReference>
<dbReference type="EMBL" id="PGGO01000013">
    <property type="protein sequence ID" value="PSH67656.1"/>
    <property type="molecule type" value="Genomic_DNA"/>
</dbReference>
<evidence type="ECO:0000256" key="1">
    <source>
        <dbReference type="ARBA" id="ARBA00004196"/>
    </source>
</evidence>
<dbReference type="RefSeq" id="WP_106712372.1">
    <property type="nucleotide sequence ID" value="NZ_PGGO01000013.1"/>
</dbReference>
<dbReference type="PANTHER" id="PTHR32347:SF23">
    <property type="entry name" value="BLL5650 PROTEIN"/>
    <property type="match status" value="1"/>
</dbReference>
<evidence type="ECO:0000256" key="2">
    <source>
        <dbReference type="ARBA" id="ARBA00023054"/>
    </source>
</evidence>
<accession>A0A2P7BMI5</accession>
<dbReference type="Proteomes" id="UP000241444">
    <property type="component" value="Unassembled WGS sequence"/>
</dbReference>